<protein>
    <recommendedName>
        <fullName evidence="12">Dihydroorotate dehydrogenase</fullName>
        <shortName evidence="12">DHOD</shortName>
        <shortName evidence="12">DHODase</shortName>
        <shortName evidence="12">DHOdehase</shortName>
        <ecNumber evidence="12">1.3.-.-</ecNumber>
    </recommendedName>
</protein>
<comment type="catalytic activity">
    <reaction evidence="12">
        <text>(S)-dihydroorotate + A = orotate + AH2</text>
        <dbReference type="Rhea" id="RHEA:18073"/>
        <dbReference type="ChEBI" id="CHEBI:13193"/>
        <dbReference type="ChEBI" id="CHEBI:17499"/>
        <dbReference type="ChEBI" id="CHEBI:30839"/>
        <dbReference type="ChEBI" id="CHEBI:30864"/>
    </reaction>
</comment>
<dbReference type="InterPro" id="IPR005720">
    <property type="entry name" value="Dihydroorotate_DH_cat"/>
</dbReference>
<comment type="similarity">
    <text evidence="4 12">Belongs to the dihydroorotate dehydrogenase family. Type 1 subfamily.</text>
</comment>
<feature type="binding site" evidence="12">
    <location>
        <position position="125"/>
    </location>
    <ligand>
        <name>FMN</name>
        <dbReference type="ChEBI" id="CHEBI:58210"/>
    </ligand>
</feature>
<evidence type="ECO:0000256" key="7">
    <source>
        <dbReference type="ARBA" id="ARBA00022643"/>
    </source>
</evidence>
<dbReference type="Pfam" id="PF01180">
    <property type="entry name" value="DHO_dh"/>
    <property type="match status" value="1"/>
</dbReference>
<dbReference type="PROSITE" id="PS00911">
    <property type="entry name" value="DHODEHASE_1"/>
    <property type="match status" value="1"/>
</dbReference>
<proteinExistence type="inferred from homology"/>
<evidence type="ECO:0000256" key="9">
    <source>
        <dbReference type="ARBA" id="ARBA00023002"/>
    </source>
</evidence>
<feature type="binding site" evidence="12">
    <location>
        <position position="21"/>
    </location>
    <ligand>
        <name>FMN</name>
        <dbReference type="ChEBI" id="CHEBI:58210"/>
    </ligand>
</feature>
<sequence>MANLKVNFCGVEMKNPVVAASGTFGFGKEFDEIYDIGVLGGVSTKGLTLEPRLGNPTPRIAEGHGVILNAVGLQNPGVDVFLKDDLDFLKSKHIAVIANVAGKTLDDYAGICEKLDGKVDMIELNISCPNVKCGGMAFGIKPESVREVTKVSKSAMKKTPLMVKLSPNVESIAANAAAAQSGGADAISLINTLTGMVVDVERRRPLIANNTGGVSGAGVKPIAVRMVWEACNAVDIPVMGMGGIATAEDALEFIIAGAAAVQVGTANFTDTLAMPKIIEGLNAWLDARGIADINELRGTLRLNGTM</sequence>
<dbReference type="InterPro" id="IPR013785">
    <property type="entry name" value="Aldolase_TIM"/>
</dbReference>
<dbReference type="EC" id="1.3.-.-" evidence="12"/>
<dbReference type="Proteomes" id="UP000824132">
    <property type="component" value="Unassembled WGS sequence"/>
</dbReference>
<feature type="binding site" evidence="12">
    <location>
        <begin position="69"/>
        <end position="73"/>
    </location>
    <ligand>
        <name>substrate</name>
    </ligand>
</feature>
<dbReference type="PANTHER" id="PTHR48109">
    <property type="entry name" value="DIHYDROOROTATE DEHYDROGENASE (QUINONE), MITOCHONDRIAL-RELATED"/>
    <property type="match status" value="1"/>
</dbReference>
<keyword evidence="5 12" id="KW-0963">Cytoplasm</keyword>
<keyword evidence="9 12" id="KW-0560">Oxidoreductase</keyword>
<feature type="binding site" evidence="12">
    <location>
        <begin position="191"/>
        <end position="192"/>
    </location>
    <ligand>
        <name>substrate</name>
    </ligand>
</feature>
<comment type="catalytic activity">
    <reaction evidence="11">
        <text>(S)-dihydroorotate + NAD(+) = orotate + NADH + H(+)</text>
        <dbReference type="Rhea" id="RHEA:13513"/>
        <dbReference type="ChEBI" id="CHEBI:15378"/>
        <dbReference type="ChEBI" id="CHEBI:30839"/>
        <dbReference type="ChEBI" id="CHEBI:30864"/>
        <dbReference type="ChEBI" id="CHEBI:57540"/>
        <dbReference type="ChEBI" id="CHEBI:57945"/>
        <dbReference type="EC" id="1.3.1.14"/>
    </reaction>
</comment>
<comment type="pathway">
    <text evidence="3">Pyrimidine metabolism; UMP biosynthesis via de novo pathway; orotate from (S)-dihydroorotate (NAD(+) route): step 1/1.</text>
</comment>
<dbReference type="InterPro" id="IPR001295">
    <property type="entry name" value="Dihydroorotate_DH_CS"/>
</dbReference>
<dbReference type="InterPro" id="IPR049622">
    <property type="entry name" value="Dihydroorotate_DH_I"/>
</dbReference>
<feature type="binding site" evidence="12">
    <location>
        <position position="45"/>
    </location>
    <ligand>
        <name>substrate</name>
    </ligand>
</feature>
<dbReference type="InterPro" id="IPR050074">
    <property type="entry name" value="DHO_dehydrogenase"/>
</dbReference>
<evidence type="ECO:0000259" key="13">
    <source>
        <dbReference type="Pfam" id="PF01180"/>
    </source>
</evidence>
<evidence type="ECO:0000313" key="15">
    <source>
        <dbReference type="Proteomes" id="UP000824132"/>
    </source>
</evidence>
<evidence type="ECO:0000256" key="3">
    <source>
        <dbReference type="ARBA" id="ARBA00004715"/>
    </source>
</evidence>
<dbReference type="HAMAP" id="MF_00224">
    <property type="entry name" value="DHO_dh_type1"/>
    <property type="match status" value="1"/>
</dbReference>
<evidence type="ECO:0000256" key="10">
    <source>
        <dbReference type="ARBA" id="ARBA00023027"/>
    </source>
</evidence>
<feature type="binding site" evidence="12">
    <location>
        <position position="99"/>
    </location>
    <ligand>
        <name>FMN</name>
        <dbReference type="ChEBI" id="CHEBI:58210"/>
    </ligand>
</feature>
<dbReference type="GO" id="GO:0004589">
    <property type="term" value="F:dihydroorotate dehydrogenase (NAD+) activity"/>
    <property type="evidence" value="ECO:0007669"/>
    <property type="project" value="UniProtKB-EC"/>
</dbReference>
<evidence type="ECO:0000256" key="11">
    <source>
        <dbReference type="ARBA" id="ARBA00048996"/>
    </source>
</evidence>
<comment type="subcellular location">
    <subcellularLocation>
        <location evidence="2 12">Cytoplasm</location>
    </subcellularLocation>
</comment>
<dbReference type="EMBL" id="DXCL01000026">
    <property type="protein sequence ID" value="HIZ03547.1"/>
    <property type="molecule type" value="Genomic_DNA"/>
</dbReference>
<reference evidence="14" key="2">
    <citation type="submission" date="2021-04" db="EMBL/GenBank/DDBJ databases">
        <authorList>
            <person name="Gilroy R."/>
        </authorList>
    </citation>
    <scope>NUCLEOTIDE SEQUENCE</scope>
    <source>
        <strain evidence="14">CHK187-5294</strain>
    </source>
</reference>
<feature type="binding site" evidence="12">
    <location>
        <position position="216"/>
    </location>
    <ligand>
        <name>FMN</name>
        <dbReference type="ChEBI" id="CHEBI:58210"/>
    </ligand>
</feature>
<keyword evidence="10" id="KW-0520">NAD</keyword>
<comment type="cofactor">
    <cofactor evidence="12">
        <name>FMN</name>
        <dbReference type="ChEBI" id="CHEBI:58210"/>
    </cofactor>
    <text evidence="12">Binds 1 FMN per subunit.</text>
</comment>
<name>A0A9D2CZ46_9FIRM</name>
<dbReference type="InterPro" id="IPR024920">
    <property type="entry name" value="Dihydroorotate_DH_1"/>
</dbReference>
<dbReference type="GO" id="GO:0005737">
    <property type="term" value="C:cytoplasm"/>
    <property type="evidence" value="ECO:0007669"/>
    <property type="project" value="UniProtKB-SubCell"/>
</dbReference>
<dbReference type="PANTHER" id="PTHR48109:SF1">
    <property type="entry name" value="DIHYDROOROTATE DEHYDROGENASE (FUMARATE)"/>
    <property type="match status" value="1"/>
</dbReference>
<dbReference type="CDD" id="cd04740">
    <property type="entry name" value="DHOD_1B_like"/>
    <property type="match status" value="1"/>
</dbReference>
<gene>
    <name evidence="12" type="primary">pyrD</name>
    <name evidence="14" type="ORF">H9727_04605</name>
</gene>
<feature type="binding site" evidence="12">
    <location>
        <position position="164"/>
    </location>
    <ligand>
        <name>FMN</name>
        <dbReference type="ChEBI" id="CHEBI:58210"/>
    </ligand>
</feature>
<evidence type="ECO:0000256" key="5">
    <source>
        <dbReference type="ARBA" id="ARBA00022490"/>
    </source>
</evidence>
<reference evidence="14" key="1">
    <citation type="journal article" date="2021" name="PeerJ">
        <title>Extensive microbial diversity within the chicken gut microbiome revealed by metagenomics and culture.</title>
        <authorList>
            <person name="Gilroy R."/>
            <person name="Ravi A."/>
            <person name="Getino M."/>
            <person name="Pursley I."/>
            <person name="Horton D.L."/>
            <person name="Alikhan N.F."/>
            <person name="Baker D."/>
            <person name="Gharbi K."/>
            <person name="Hall N."/>
            <person name="Watson M."/>
            <person name="Adriaenssens E.M."/>
            <person name="Foster-Nyarko E."/>
            <person name="Jarju S."/>
            <person name="Secka A."/>
            <person name="Antonio M."/>
            <person name="Oren A."/>
            <person name="Chaudhuri R.R."/>
            <person name="La Ragione R."/>
            <person name="Hildebrand F."/>
            <person name="Pallen M.J."/>
        </authorList>
    </citation>
    <scope>NUCLEOTIDE SEQUENCE</scope>
    <source>
        <strain evidence="14">CHK187-5294</strain>
    </source>
</reference>
<evidence type="ECO:0000313" key="14">
    <source>
        <dbReference type="EMBL" id="HIZ03547.1"/>
    </source>
</evidence>
<dbReference type="PROSITE" id="PS00912">
    <property type="entry name" value="DHODEHASE_2"/>
    <property type="match status" value="1"/>
</dbReference>
<dbReference type="NCBIfam" id="NF005574">
    <property type="entry name" value="PRK07259.1"/>
    <property type="match status" value="1"/>
</dbReference>
<evidence type="ECO:0000256" key="6">
    <source>
        <dbReference type="ARBA" id="ARBA00022630"/>
    </source>
</evidence>
<evidence type="ECO:0000256" key="1">
    <source>
        <dbReference type="ARBA" id="ARBA00003616"/>
    </source>
</evidence>
<feature type="binding site" evidence="12">
    <location>
        <begin position="264"/>
        <end position="265"/>
    </location>
    <ligand>
        <name>FMN</name>
        <dbReference type="ChEBI" id="CHEBI:58210"/>
    </ligand>
</feature>
<feature type="binding site" evidence="12">
    <location>
        <begin position="242"/>
        <end position="243"/>
    </location>
    <ligand>
        <name>FMN</name>
        <dbReference type="ChEBI" id="CHEBI:58210"/>
    </ligand>
</feature>
<feature type="active site" description="Nucleophile" evidence="12">
    <location>
        <position position="128"/>
    </location>
</feature>
<evidence type="ECO:0000256" key="8">
    <source>
        <dbReference type="ARBA" id="ARBA00022975"/>
    </source>
</evidence>
<dbReference type="PIRSF" id="PIRSF000164">
    <property type="entry name" value="DHO_oxidase"/>
    <property type="match status" value="1"/>
</dbReference>
<feature type="binding site" evidence="12">
    <location>
        <begin position="45"/>
        <end position="46"/>
    </location>
    <ligand>
        <name>FMN</name>
        <dbReference type="ChEBI" id="CHEBI:58210"/>
    </ligand>
</feature>
<feature type="binding site" evidence="12">
    <location>
        <position position="125"/>
    </location>
    <ligand>
        <name>substrate</name>
    </ligand>
</feature>
<dbReference type="InterPro" id="IPR012135">
    <property type="entry name" value="Dihydroorotate_DH_1_2"/>
</dbReference>
<keyword evidence="6 12" id="KW-0285">Flavoprotein</keyword>
<dbReference type="GO" id="GO:0006207">
    <property type="term" value="P:'de novo' pyrimidine nucleobase biosynthetic process"/>
    <property type="evidence" value="ECO:0007669"/>
    <property type="project" value="InterPro"/>
</dbReference>
<dbReference type="FunFam" id="3.20.20.70:FF:000027">
    <property type="entry name" value="Dihydropyrimidine dehydrogenase [NADP(+)]"/>
    <property type="match status" value="1"/>
</dbReference>
<accession>A0A9D2CZ46</accession>
<organism evidence="14 15">
    <name type="scientific">Candidatus Borkfalkia avistercoris</name>
    <dbReference type="NCBI Taxonomy" id="2838504"/>
    <lineage>
        <taxon>Bacteria</taxon>
        <taxon>Bacillati</taxon>
        <taxon>Bacillota</taxon>
        <taxon>Clostridia</taxon>
        <taxon>Christensenellales</taxon>
        <taxon>Christensenellaceae</taxon>
        <taxon>Candidatus Borkfalkia</taxon>
    </lineage>
</organism>
<evidence type="ECO:0000256" key="12">
    <source>
        <dbReference type="HAMAP-Rule" id="MF_00224"/>
    </source>
</evidence>
<evidence type="ECO:0000256" key="2">
    <source>
        <dbReference type="ARBA" id="ARBA00004496"/>
    </source>
</evidence>
<comment type="function">
    <text evidence="1">Catalyzes the conversion of dihydroorotate to orotate with NAD(+) as electron acceptor.</text>
</comment>
<dbReference type="AlphaFoldDB" id="A0A9D2CZ46"/>
<evidence type="ECO:0000256" key="4">
    <source>
        <dbReference type="ARBA" id="ARBA00008008"/>
    </source>
</evidence>
<dbReference type="SUPFAM" id="SSF51395">
    <property type="entry name" value="FMN-linked oxidoreductases"/>
    <property type="match status" value="1"/>
</dbReference>
<keyword evidence="7 12" id="KW-0288">FMN</keyword>
<feature type="binding site" evidence="12">
    <location>
        <position position="190"/>
    </location>
    <ligand>
        <name>FMN</name>
        <dbReference type="ChEBI" id="CHEBI:58210"/>
    </ligand>
</feature>
<comment type="caution">
    <text evidence="14">The sequence shown here is derived from an EMBL/GenBank/DDBJ whole genome shotgun (WGS) entry which is preliminary data.</text>
</comment>
<dbReference type="Gene3D" id="3.20.20.70">
    <property type="entry name" value="Aldolase class I"/>
    <property type="match status" value="1"/>
</dbReference>
<dbReference type="GO" id="GO:0044205">
    <property type="term" value="P:'de novo' UMP biosynthetic process"/>
    <property type="evidence" value="ECO:0007669"/>
    <property type="project" value="UniProtKB-UniRule"/>
</dbReference>
<dbReference type="InterPro" id="IPR033888">
    <property type="entry name" value="DHOD_1B"/>
</dbReference>
<keyword evidence="8 12" id="KW-0665">Pyrimidine biosynthesis</keyword>
<dbReference type="NCBIfam" id="TIGR01037">
    <property type="entry name" value="pyrD_sub1_fam"/>
    <property type="match status" value="1"/>
</dbReference>
<feature type="domain" description="Dihydroorotate dehydrogenase catalytic" evidence="13">
    <location>
        <begin position="4"/>
        <end position="284"/>
    </location>
</feature>